<evidence type="ECO:0008006" key="4">
    <source>
        <dbReference type="Google" id="ProtNLM"/>
    </source>
</evidence>
<accession>A0A5C6X8Z3</accession>
<evidence type="ECO:0000313" key="2">
    <source>
        <dbReference type="EMBL" id="TXD34491.1"/>
    </source>
</evidence>
<dbReference type="RefSeq" id="WP_146974872.1">
    <property type="nucleotide sequence ID" value="NZ_VOSL01000054.1"/>
</dbReference>
<organism evidence="2 3">
    <name type="scientific">Lujinxingia vulgaris</name>
    <dbReference type="NCBI Taxonomy" id="2600176"/>
    <lineage>
        <taxon>Bacteria</taxon>
        <taxon>Deltaproteobacteria</taxon>
        <taxon>Bradymonadales</taxon>
        <taxon>Lujinxingiaceae</taxon>
        <taxon>Lujinxingia</taxon>
    </lineage>
</organism>
<dbReference type="EMBL" id="VOSL01000054">
    <property type="protein sequence ID" value="TXD34491.1"/>
    <property type="molecule type" value="Genomic_DNA"/>
</dbReference>
<dbReference type="OrthoDB" id="5517768at2"/>
<comment type="caution">
    <text evidence="2">The sequence shown here is derived from an EMBL/GenBank/DDBJ whole genome shotgun (WGS) entry which is preliminary data.</text>
</comment>
<evidence type="ECO:0000313" key="3">
    <source>
        <dbReference type="Proteomes" id="UP000321046"/>
    </source>
</evidence>
<protein>
    <recommendedName>
        <fullName evidence="4">DUF1795 domain-containing protein</fullName>
    </recommendedName>
</protein>
<dbReference type="AlphaFoldDB" id="A0A5C6X8Z3"/>
<feature type="signal peptide" evidence="1">
    <location>
        <begin position="1"/>
        <end position="22"/>
    </location>
</feature>
<sequence length="166" mass="18050">MKIARFFAVLLVTLLLSSVAVAQEAVQNEEFGVSVTPPSAWEVNASDDKAVANFKHAETSSQIQVIGTKLMSQDVADVFFSTFHKTLTESSFEQQSSAASTIGEREGKLSSYAYTHSGQTVNVLVFEFLREGTAWLVIGYMQDSEASNLRGDFDAVVSSMSFEAAE</sequence>
<gene>
    <name evidence="2" type="ORF">FRC96_12765</name>
</gene>
<reference evidence="2 3" key="1">
    <citation type="submission" date="2019-08" db="EMBL/GenBank/DDBJ databases">
        <title>Bradymonadales sp. TMQ2.</title>
        <authorList>
            <person name="Liang Q."/>
        </authorList>
    </citation>
    <scope>NUCLEOTIDE SEQUENCE [LARGE SCALE GENOMIC DNA]</scope>
    <source>
        <strain evidence="2 3">TMQ2</strain>
    </source>
</reference>
<evidence type="ECO:0000256" key="1">
    <source>
        <dbReference type="SAM" id="SignalP"/>
    </source>
</evidence>
<proteinExistence type="predicted"/>
<dbReference type="Proteomes" id="UP000321046">
    <property type="component" value="Unassembled WGS sequence"/>
</dbReference>
<name>A0A5C6X8Z3_9DELT</name>
<feature type="chain" id="PRO_5022889237" description="DUF1795 domain-containing protein" evidence="1">
    <location>
        <begin position="23"/>
        <end position="166"/>
    </location>
</feature>
<keyword evidence="1" id="KW-0732">Signal</keyword>
<dbReference type="Gene3D" id="3.40.1000.10">
    <property type="entry name" value="Mog1/PsbP, alpha/beta/alpha sandwich"/>
    <property type="match status" value="1"/>
</dbReference>